<dbReference type="OrthoDB" id="8193882at2759"/>
<proteinExistence type="predicted"/>
<reference evidence="1 2" key="1">
    <citation type="journal article" date="2013" name="Nat. Genet.">
        <title>The genome of the hydatid tapeworm Echinococcus granulosus.</title>
        <authorList>
            <person name="Zheng H."/>
            <person name="Zhang W."/>
            <person name="Zhang L."/>
            <person name="Zhang Z."/>
            <person name="Li J."/>
            <person name="Lu G."/>
            <person name="Zhu Y."/>
            <person name="Wang Y."/>
            <person name="Huang Y."/>
            <person name="Liu J."/>
            <person name="Kang H."/>
            <person name="Chen J."/>
            <person name="Wang L."/>
            <person name="Chen A."/>
            <person name="Yu S."/>
            <person name="Gao Z."/>
            <person name="Jin L."/>
            <person name="Gu W."/>
            <person name="Wang Z."/>
            <person name="Zhao L."/>
            <person name="Shi B."/>
            <person name="Wen H."/>
            <person name="Lin R."/>
            <person name="Jones M.K."/>
            <person name="Brejova B."/>
            <person name="Vinar T."/>
            <person name="Zhao G."/>
            <person name="McManus D.P."/>
            <person name="Chen Z."/>
            <person name="Zhou Y."/>
            <person name="Wang S."/>
        </authorList>
    </citation>
    <scope>NUCLEOTIDE SEQUENCE [LARGE SCALE GENOMIC DNA]</scope>
</reference>
<accession>W6V135</accession>
<dbReference type="Proteomes" id="UP000019149">
    <property type="component" value="Unassembled WGS sequence"/>
</dbReference>
<dbReference type="Gene3D" id="1.10.150.220">
    <property type="entry name" value="CPI-17"/>
    <property type="match status" value="1"/>
</dbReference>
<name>W6V135_ECHGR</name>
<evidence type="ECO:0008006" key="3">
    <source>
        <dbReference type="Google" id="ProtNLM"/>
    </source>
</evidence>
<evidence type="ECO:0000313" key="1">
    <source>
        <dbReference type="EMBL" id="EUB59519.1"/>
    </source>
</evidence>
<protein>
    <recommendedName>
        <fullName evidence="3">PKC activated phosphatase 1 inhibitor</fullName>
    </recommendedName>
</protein>
<dbReference type="InterPro" id="IPR036658">
    <property type="entry name" value="CPI-17_sf"/>
</dbReference>
<dbReference type="GO" id="GO:0005737">
    <property type="term" value="C:cytoplasm"/>
    <property type="evidence" value="ECO:0007669"/>
    <property type="project" value="InterPro"/>
</dbReference>
<evidence type="ECO:0000313" key="2">
    <source>
        <dbReference type="Proteomes" id="UP000019149"/>
    </source>
</evidence>
<dbReference type="RefSeq" id="XP_024350715.1">
    <property type="nucleotide sequence ID" value="XM_024494918.1"/>
</dbReference>
<dbReference type="GeneID" id="36341384"/>
<dbReference type="STRING" id="6210.W6V135"/>
<dbReference type="CTD" id="36341384"/>
<dbReference type="KEGG" id="egl:EGR_05669"/>
<keyword evidence="2" id="KW-1185">Reference proteome</keyword>
<dbReference type="AlphaFoldDB" id="W6V135"/>
<dbReference type="SUPFAM" id="SSF81790">
    <property type="entry name" value="Myosin phosphatase inhibitor 17kDa protein, CPI-17"/>
    <property type="match status" value="1"/>
</dbReference>
<comment type="caution">
    <text evidence="1">The sequence shown here is derived from an EMBL/GenBank/DDBJ whole genome shotgun (WGS) entry which is preliminary data.</text>
</comment>
<dbReference type="OMA" id="DDDEWDC"/>
<sequence length="136" mass="15977">MSGKHEITPKVNFPDIVEDETPTHKRHLTARYDKKTRRLMREKLNLEDFIYAELRKVYLRDDDEWDCEMDVDQLIRLNESGRKAYIEERLLNAPSSEDVKQLRMGDGDLTLIGGLRLQLLFDPISDPFNALNHTFS</sequence>
<dbReference type="EMBL" id="APAU02000043">
    <property type="protein sequence ID" value="EUB59519.1"/>
    <property type="molecule type" value="Genomic_DNA"/>
</dbReference>
<gene>
    <name evidence="1" type="ORF">EGR_05669</name>
</gene>
<organism evidence="1 2">
    <name type="scientific">Echinococcus granulosus</name>
    <name type="common">Hydatid tapeworm</name>
    <dbReference type="NCBI Taxonomy" id="6210"/>
    <lineage>
        <taxon>Eukaryota</taxon>
        <taxon>Metazoa</taxon>
        <taxon>Spiralia</taxon>
        <taxon>Lophotrochozoa</taxon>
        <taxon>Platyhelminthes</taxon>
        <taxon>Cestoda</taxon>
        <taxon>Eucestoda</taxon>
        <taxon>Cyclophyllidea</taxon>
        <taxon>Taeniidae</taxon>
        <taxon>Echinococcus</taxon>
        <taxon>Echinococcus granulosus group</taxon>
    </lineage>
</organism>